<protein>
    <recommendedName>
        <fullName evidence="4">Outer membrane protein beta-barrel domain-containing protein</fullName>
    </recommendedName>
</protein>
<organism evidence="2 3">
    <name type="scientific">Candidatus Portnoybacteria bacterium RBG_13_40_8</name>
    <dbReference type="NCBI Taxonomy" id="1801990"/>
    <lineage>
        <taxon>Bacteria</taxon>
        <taxon>Candidatus Portnoyibacteriota</taxon>
    </lineage>
</organism>
<dbReference type="AlphaFoldDB" id="A0A1G2F1C9"/>
<evidence type="ECO:0000256" key="1">
    <source>
        <dbReference type="SAM" id="SignalP"/>
    </source>
</evidence>
<keyword evidence="1" id="KW-0732">Signal</keyword>
<accession>A0A1G2F1C9</accession>
<dbReference type="Proteomes" id="UP000177810">
    <property type="component" value="Unassembled WGS sequence"/>
</dbReference>
<evidence type="ECO:0008006" key="4">
    <source>
        <dbReference type="Google" id="ProtNLM"/>
    </source>
</evidence>
<feature type="chain" id="PRO_5009582811" description="Outer membrane protein beta-barrel domain-containing protein" evidence="1">
    <location>
        <begin position="23"/>
        <end position="186"/>
    </location>
</feature>
<comment type="caution">
    <text evidence="2">The sequence shown here is derived from an EMBL/GenBank/DDBJ whole genome shotgun (WGS) entry which is preliminary data.</text>
</comment>
<proteinExistence type="predicted"/>
<reference evidence="2 3" key="1">
    <citation type="journal article" date="2016" name="Nat. Commun.">
        <title>Thousands of microbial genomes shed light on interconnected biogeochemical processes in an aquifer system.</title>
        <authorList>
            <person name="Anantharaman K."/>
            <person name="Brown C.T."/>
            <person name="Hug L.A."/>
            <person name="Sharon I."/>
            <person name="Castelle C.J."/>
            <person name="Probst A.J."/>
            <person name="Thomas B.C."/>
            <person name="Singh A."/>
            <person name="Wilkins M.J."/>
            <person name="Karaoz U."/>
            <person name="Brodie E.L."/>
            <person name="Williams K.H."/>
            <person name="Hubbard S.S."/>
            <person name="Banfield J.F."/>
        </authorList>
    </citation>
    <scope>NUCLEOTIDE SEQUENCE [LARGE SCALE GENOMIC DNA]</scope>
</reference>
<feature type="signal peptide" evidence="1">
    <location>
        <begin position="1"/>
        <end position="22"/>
    </location>
</feature>
<name>A0A1G2F1C9_9BACT</name>
<dbReference type="EMBL" id="MHMT01000032">
    <property type="protein sequence ID" value="OGZ31829.1"/>
    <property type="molecule type" value="Genomic_DNA"/>
</dbReference>
<evidence type="ECO:0000313" key="2">
    <source>
        <dbReference type="EMBL" id="OGZ31829.1"/>
    </source>
</evidence>
<evidence type="ECO:0000313" key="3">
    <source>
        <dbReference type="Proteomes" id="UP000177810"/>
    </source>
</evidence>
<gene>
    <name evidence="2" type="ORF">A2V69_01040</name>
</gene>
<sequence>MKKYFVLFLAVVFLFSSLPVWSQVTGCLENETHLQRGQLSTQFQFWIQGNFNKKFGYFGWTLVSKNWSEIYPGLSWQPTSWLQVGIGMGIEQGQSKARFGEFIWIGKGKFYFLGFTEHEGSGFWYRAMAMYRPSQAFQVGLMSQYKLGIGPKVEMVIYKPFALWVAALILGQDPKTTVFAGLKLGF</sequence>